<comment type="caution">
    <text evidence="3">The sequence shown here is derived from an EMBL/GenBank/DDBJ whole genome shotgun (WGS) entry which is preliminary data.</text>
</comment>
<proteinExistence type="predicted"/>
<reference evidence="3 4" key="1">
    <citation type="submission" date="2018-08" db="EMBL/GenBank/DDBJ databases">
        <title>Lysobacter sp. zong2l5, whole genome shotgun sequence.</title>
        <authorList>
            <person name="Zhang X."/>
            <person name="Feng G."/>
            <person name="Zhu H."/>
        </authorList>
    </citation>
    <scope>NUCLEOTIDE SEQUENCE [LARGE SCALE GENOMIC DNA]</scope>
    <source>
        <strain evidence="4">zong2l5</strain>
    </source>
</reference>
<sequence length="541" mass="58505">MNVPADRAAPQAAAAAATTRQLTDAELRAVAYFAIGVGSEGSVGGRDVSTRLSFAGNRDSETGRMSPVGNSGYSIGTLQTDLGQHPEVIPSLLDAYQAWAATQPAGTALTAAERRQTAADLARDGNTIDDQNGRPMDARIERNLNTFLRSDAGVTYIHDRDAAQVDELMTGTLAQVRQTALYRNSTPDDQIRLAAMVAKVENQSGDRWAPGLLRDMNNGTHDSVADVNQAIGRMLRANGDYMETGRDATLAGAEVVIALRNADQRSPLHAAWQSVLADPTVNPSRLGQDTTRPNLPSEYNTIKELFLQKEQAPAFIDALDRGAGYAYGRPQREGNNRATAGLYAQGDEFVLWNRDGPGRAYLDGQWSEVSRNDLSRVRNRDGTTDLNITRDGQSSQLLHVNPRAPGLRAALDADTPVLPDRAEHPLLQQARDQGRGLDGRLGAVDVDARACLDLNVACLAAQNRFDRIDHVMLGNARQGQEPNVLVVQGELSDPARRIAAMPLGEALRGRSEDLQQRLDAAATPPAETQEQQQTQRTARSL</sequence>
<dbReference type="Pfam" id="PF20410">
    <property type="entry name" value="X-Tfes_XVIPCD"/>
    <property type="match status" value="1"/>
</dbReference>
<keyword evidence="4" id="KW-1185">Reference proteome</keyword>
<name>A0A371K4H7_9GAMM</name>
<protein>
    <recommendedName>
        <fullName evidence="2">X-Tfes XVIPCD domain-containing protein</fullName>
    </recommendedName>
</protein>
<evidence type="ECO:0000256" key="1">
    <source>
        <dbReference type="SAM" id="MobiDB-lite"/>
    </source>
</evidence>
<evidence type="ECO:0000259" key="2">
    <source>
        <dbReference type="Pfam" id="PF20410"/>
    </source>
</evidence>
<evidence type="ECO:0000313" key="4">
    <source>
        <dbReference type="Proteomes" id="UP000264492"/>
    </source>
</evidence>
<feature type="region of interest" description="Disordered" evidence="1">
    <location>
        <begin position="515"/>
        <end position="541"/>
    </location>
</feature>
<dbReference type="OrthoDB" id="5939551at2"/>
<feature type="compositionally biased region" description="Low complexity" evidence="1">
    <location>
        <begin position="520"/>
        <end position="541"/>
    </location>
</feature>
<organism evidence="3 4">
    <name type="scientific">Lysobacter silvisoli</name>
    <dbReference type="NCBI Taxonomy" id="2293254"/>
    <lineage>
        <taxon>Bacteria</taxon>
        <taxon>Pseudomonadati</taxon>
        <taxon>Pseudomonadota</taxon>
        <taxon>Gammaproteobacteria</taxon>
        <taxon>Lysobacterales</taxon>
        <taxon>Lysobacteraceae</taxon>
        <taxon>Lysobacter</taxon>
    </lineage>
</organism>
<accession>A0A371K4H7</accession>
<dbReference type="RefSeq" id="WP_115858263.1">
    <property type="nucleotide sequence ID" value="NZ_QTSU01000001.1"/>
</dbReference>
<dbReference type="Proteomes" id="UP000264492">
    <property type="component" value="Unassembled WGS sequence"/>
</dbReference>
<evidence type="ECO:0000313" key="3">
    <source>
        <dbReference type="EMBL" id="RDZ28826.1"/>
    </source>
</evidence>
<dbReference type="EMBL" id="QTSU01000001">
    <property type="protein sequence ID" value="RDZ28826.1"/>
    <property type="molecule type" value="Genomic_DNA"/>
</dbReference>
<gene>
    <name evidence="3" type="ORF">DX914_06865</name>
</gene>
<feature type="domain" description="X-Tfes XVIPCD" evidence="2">
    <location>
        <begin position="422"/>
        <end position="511"/>
    </location>
</feature>
<dbReference type="AlphaFoldDB" id="A0A371K4H7"/>
<dbReference type="InterPro" id="IPR046519">
    <property type="entry name" value="X-Tfes_XVIPCD"/>
</dbReference>